<dbReference type="InterPro" id="IPR005467">
    <property type="entry name" value="His_kinase_dom"/>
</dbReference>
<dbReference type="PRINTS" id="PR00344">
    <property type="entry name" value="BCTRLSENSOR"/>
</dbReference>
<dbReference type="PROSITE" id="PS50109">
    <property type="entry name" value="HIS_KIN"/>
    <property type="match status" value="1"/>
</dbReference>
<feature type="domain" description="Histidine kinase" evidence="8">
    <location>
        <begin position="173"/>
        <end position="376"/>
    </location>
</feature>
<evidence type="ECO:0000256" key="6">
    <source>
        <dbReference type="ARBA" id="ARBA00022840"/>
    </source>
</evidence>
<evidence type="ECO:0000256" key="1">
    <source>
        <dbReference type="ARBA" id="ARBA00000085"/>
    </source>
</evidence>
<comment type="catalytic activity">
    <reaction evidence="1">
        <text>ATP + protein L-histidine = ADP + protein N-phospho-L-histidine.</text>
        <dbReference type="EC" id="2.7.13.3"/>
    </reaction>
</comment>
<dbReference type="RefSeq" id="WP_021584578.1">
    <property type="nucleotide sequence ID" value="NZ_AWET01000044.1"/>
</dbReference>
<keyword evidence="5" id="KW-0418">Kinase</keyword>
<dbReference type="GO" id="GO:0004673">
    <property type="term" value="F:protein histidine kinase activity"/>
    <property type="evidence" value="ECO:0007669"/>
    <property type="project" value="UniProtKB-EC"/>
</dbReference>
<dbReference type="AlphaFoldDB" id="U2L3M7"/>
<dbReference type="EMBL" id="AWET01000044">
    <property type="protein sequence ID" value="ERJ99122.1"/>
    <property type="molecule type" value="Genomic_DNA"/>
</dbReference>
<keyword evidence="3" id="KW-0808">Transferase</keyword>
<keyword evidence="6" id="KW-0067">ATP-binding</keyword>
<dbReference type="Pfam" id="PF02518">
    <property type="entry name" value="HATPase_c"/>
    <property type="match status" value="1"/>
</dbReference>
<evidence type="ECO:0000313" key="10">
    <source>
        <dbReference type="Proteomes" id="UP000016600"/>
    </source>
</evidence>
<dbReference type="EC" id="2.7.13.3" evidence="2"/>
<dbReference type="SMART" id="SM00387">
    <property type="entry name" value="HATPase_c"/>
    <property type="match status" value="1"/>
</dbReference>
<dbReference type="InterPro" id="IPR036890">
    <property type="entry name" value="HATPase_C_sf"/>
</dbReference>
<dbReference type="Proteomes" id="UP000016600">
    <property type="component" value="Unassembled WGS sequence"/>
</dbReference>
<dbReference type="GO" id="GO:0005524">
    <property type="term" value="F:ATP binding"/>
    <property type="evidence" value="ECO:0007669"/>
    <property type="project" value="UniProtKB-KW"/>
</dbReference>
<evidence type="ECO:0000256" key="7">
    <source>
        <dbReference type="ARBA" id="ARBA00023012"/>
    </source>
</evidence>
<gene>
    <name evidence="9" type="ORF">HMPREF1218_1215</name>
</gene>
<dbReference type="InterPro" id="IPR003594">
    <property type="entry name" value="HATPase_dom"/>
</dbReference>
<dbReference type="PATRIC" id="fig|1081904.3.peg.1992"/>
<evidence type="ECO:0000256" key="5">
    <source>
        <dbReference type="ARBA" id="ARBA00022777"/>
    </source>
</evidence>
<organism evidence="9 10">
    <name type="scientific">Hoylesella pleuritidis F0068</name>
    <dbReference type="NCBI Taxonomy" id="1081904"/>
    <lineage>
        <taxon>Bacteria</taxon>
        <taxon>Pseudomonadati</taxon>
        <taxon>Bacteroidota</taxon>
        <taxon>Bacteroidia</taxon>
        <taxon>Bacteroidales</taxon>
        <taxon>Prevotellaceae</taxon>
        <taxon>Hoylesella</taxon>
    </lineage>
</organism>
<dbReference type="PANTHER" id="PTHR43065">
    <property type="entry name" value="SENSOR HISTIDINE KINASE"/>
    <property type="match status" value="1"/>
</dbReference>
<dbReference type="GO" id="GO:0000160">
    <property type="term" value="P:phosphorelay signal transduction system"/>
    <property type="evidence" value="ECO:0007669"/>
    <property type="project" value="UniProtKB-KW"/>
</dbReference>
<protein>
    <recommendedName>
        <fullName evidence="2">histidine kinase</fullName>
        <ecNumber evidence="2">2.7.13.3</ecNumber>
    </recommendedName>
</protein>
<dbReference type="SUPFAM" id="SSF55874">
    <property type="entry name" value="ATPase domain of HSP90 chaperone/DNA topoisomerase II/histidine kinase"/>
    <property type="match status" value="1"/>
</dbReference>
<evidence type="ECO:0000256" key="2">
    <source>
        <dbReference type="ARBA" id="ARBA00012438"/>
    </source>
</evidence>
<dbReference type="Gene3D" id="3.30.565.10">
    <property type="entry name" value="Histidine kinase-like ATPase, C-terminal domain"/>
    <property type="match status" value="1"/>
</dbReference>
<name>U2L3M7_9BACT</name>
<dbReference type="PANTHER" id="PTHR43065:SF46">
    <property type="entry name" value="C4-DICARBOXYLATE TRANSPORT SENSOR PROTEIN DCTB"/>
    <property type="match status" value="1"/>
</dbReference>
<dbReference type="InterPro" id="IPR004358">
    <property type="entry name" value="Sig_transdc_His_kin-like_C"/>
</dbReference>
<accession>U2L3M7</accession>
<reference evidence="9 10" key="1">
    <citation type="submission" date="2013-08" db="EMBL/GenBank/DDBJ databases">
        <authorList>
            <person name="Durkin A.S."/>
            <person name="Haft D.R."/>
            <person name="McCorrison J."/>
            <person name="Torralba M."/>
            <person name="Gillis M."/>
            <person name="Haft D.H."/>
            <person name="Methe B."/>
            <person name="Sutton G."/>
            <person name="Nelson K.E."/>
        </authorList>
    </citation>
    <scope>NUCLEOTIDE SEQUENCE [LARGE SCALE GENOMIC DNA]</scope>
    <source>
        <strain evidence="9 10">F0068</strain>
    </source>
</reference>
<keyword evidence="4" id="KW-0547">Nucleotide-binding</keyword>
<evidence type="ECO:0000259" key="8">
    <source>
        <dbReference type="PROSITE" id="PS50109"/>
    </source>
</evidence>
<comment type="caution">
    <text evidence="9">The sequence shown here is derived from an EMBL/GenBank/DDBJ whole genome shotgun (WGS) entry which is preliminary data.</text>
</comment>
<evidence type="ECO:0000313" key="9">
    <source>
        <dbReference type="EMBL" id="ERJ99122.1"/>
    </source>
</evidence>
<evidence type="ECO:0000256" key="3">
    <source>
        <dbReference type="ARBA" id="ARBA00022679"/>
    </source>
</evidence>
<evidence type="ECO:0000256" key="4">
    <source>
        <dbReference type="ARBA" id="ARBA00022741"/>
    </source>
</evidence>
<keyword evidence="7" id="KW-0902">Two-component regulatory system</keyword>
<sequence>MTYILLFSLIALIIAYIRLARKYHRTIRKVTFIFEALDNGDYTFRFPENEQHGYERVLNTSLNHIKTILQHARDEQIAREKYFELILNSVDTGILVIDEERGLVLRSNQAAHDLLQMESVTHINRIKEKMKGFSTRETHTVLKNKRVRIISFSDIKGELANQEIDSWVKLIRVLTHEIMNTVTPIISLSDTLLKNSLGEQHNRLQVINRTSKELVQFVENYRKFTRMPTPTPKLFYVRTFLERMTELIRPLSKTDCKICIDVQPQDLLVYADEGLISRVVSNILKNATEAVGENGRITLRAYSNAQESVVIDITNNGPLIPDEIASHIFIPFFTTKPQGSGIGLSVSRQIMRISNGSILLLSDKTARLTTFRLIFN</sequence>
<proteinExistence type="predicted"/>
<keyword evidence="10" id="KW-1185">Reference proteome</keyword>